<evidence type="ECO:0000256" key="8">
    <source>
        <dbReference type="ARBA" id="ARBA00022989"/>
    </source>
</evidence>
<feature type="domain" description="TonB C-terminal" evidence="12">
    <location>
        <begin position="29"/>
        <end position="124"/>
    </location>
</feature>
<name>A0A918RFN3_9GAMM</name>
<gene>
    <name evidence="13" type="ORF">GCM10008090_00300</name>
</gene>
<comment type="caution">
    <text evidence="13">The sequence shown here is derived from an EMBL/GenBank/DDBJ whole genome shotgun (WGS) entry which is preliminary data.</text>
</comment>
<accession>A0A918RFN3</accession>
<evidence type="ECO:0000256" key="7">
    <source>
        <dbReference type="ARBA" id="ARBA00022927"/>
    </source>
</evidence>
<keyword evidence="14" id="KW-1185">Reference proteome</keyword>
<keyword evidence="8" id="KW-1133">Transmembrane helix</keyword>
<organism evidence="13 14">
    <name type="scientific">Arenicella chitinivorans</name>
    <dbReference type="NCBI Taxonomy" id="1329800"/>
    <lineage>
        <taxon>Bacteria</taxon>
        <taxon>Pseudomonadati</taxon>
        <taxon>Pseudomonadota</taxon>
        <taxon>Gammaproteobacteria</taxon>
        <taxon>Arenicellales</taxon>
        <taxon>Arenicellaceae</taxon>
        <taxon>Arenicella</taxon>
    </lineage>
</organism>
<dbReference type="Gene3D" id="3.30.1150.10">
    <property type="match status" value="1"/>
</dbReference>
<evidence type="ECO:0000256" key="2">
    <source>
        <dbReference type="ARBA" id="ARBA00006555"/>
    </source>
</evidence>
<evidence type="ECO:0000256" key="9">
    <source>
        <dbReference type="ARBA" id="ARBA00023136"/>
    </source>
</evidence>
<feature type="region of interest" description="Disordered" evidence="10">
    <location>
        <begin position="33"/>
        <end position="52"/>
    </location>
</feature>
<sequence>MVWQWLSLVSLLALSLALQTAIADGLSEGVYTAAEHDHRPPPKYPSQLERSGKPGAVAVSYMIDEAGKTYDVKVLRSTHVGFEKSAVEVVEQYTFSPALLAGQPVRSRKNSVVYYEMAGVDRTKLSAEFQRHYRYLIGAMEKGETSDKKFKKRFERGYNAVRSPCDYIYYYLAQSHYYQTKQYDDRQITALRHLKLYEADVDKDGWCLTPKMHTSTTLDLVALLYIHSDVGGATAEFERLVNRRLIEVDQFLLPELKQVVDNPARLLPTQRKITVGGRGFHVIELFANRFSVSRFTNDVDQLKLECDTGEQVLDPEVESHRIEAPLSGCQLVVRAKPGTQFQFAEMSD</sequence>
<evidence type="ECO:0000313" key="14">
    <source>
        <dbReference type="Proteomes" id="UP000614811"/>
    </source>
</evidence>
<dbReference type="InterPro" id="IPR051045">
    <property type="entry name" value="TonB-dependent_transducer"/>
</dbReference>
<dbReference type="InterPro" id="IPR037682">
    <property type="entry name" value="TonB_C"/>
</dbReference>
<evidence type="ECO:0000256" key="6">
    <source>
        <dbReference type="ARBA" id="ARBA00022692"/>
    </source>
</evidence>
<dbReference type="SUPFAM" id="SSF74653">
    <property type="entry name" value="TolA/TonB C-terminal domain"/>
    <property type="match status" value="1"/>
</dbReference>
<keyword evidence="7" id="KW-0653">Protein transport</keyword>
<evidence type="ECO:0000256" key="5">
    <source>
        <dbReference type="ARBA" id="ARBA00022519"/>
    </source>
</evidence>
<dbReference type="Proteomes" id="UP000614811">
    <property type="component" value="Unassembled WGS sequence"/>
</dbReference>
<protein>
    <recommendedName>
        <fullName evidence="12">TonB C-terminal domain-containing protein</fullName>
    </recommendedName>
</protein>
<comment type="subcellular location">
    <subcellularLocation>
        <location evidence="1">Cell inner membrane</location>
        <topology evidence="1">Single-pass membrane protein</topology>
        <orientation evidence="1">Periplasmic side</orientation>
    </subcellularLocation>
</comment>
<dbReference type="NCBIfam" id="TIGR01352">
    <property type="entry name" value="tonB_Cterm"/>
    <property type="match status" value="1"/>
</dbReference>
<evidence type="ECO:0000259" key="12">
    <source>
        <dbReference type="PROSITE" id="PS52015"/>
    </source>
</evidence>
<dbReference type="PROSITE" id="PS52015">
    <property type="entry name" value="TONB_CTD"/>
    <property type="match status" value="1"/>
</dbReference>
<evidence type="ECO:0000256" key="11">
    <source>
        <dbReference type="SAM" id="SignalP"/>
    </source>
</evidence>
<keyword evidence="3" id="KW-0813">Transport</keyword>
<dbReference type="EMBL" id="BMXA01000001">
    <property type="protein sequence ID" value="GGZ96054.1"/>
    <property type="molecule type" value="Genomic_DNA"/>
</dbReference>
<evidence type="ECO:0000256" key="1">
    <source>
        <dbReference type="ARBA" id="ARBA00004383"/>
    </source>
</evidence>
<evidence type="ECO:0000256" key="10">
    <source>
        <dbReference type="SAM" id="MobiDB-lite"/>
    </source>
</evidence>
<keyword evidence="6" id="KW-0812">Transmembrane</keyword>
<proteinExistence type="inferred from homology"/>
<feature type="chain" id="PRO_5036719124" description="TonB C-terminal domain-containing protein" evidence="11">
    <location>
        <begin position="24"/>
        <end position="348"/>
    </location>
</feature>
<keyword evidence="5" id="KW-0997">Cell inner membrane</keyword>
<dbReference type="InterPro" id="IPR006260">
    <property type="entry name" value="TonB/TolA_C"/>
</dbReference>
<keyword evidence="4" id="KW-1003">Cell membrane</keyword>
<dbReference type="PANTHER" id="PTHR33446">
    <property type="entry name" value="PROTEIN TONB-RELATED"/>
    <property type="match status" value="1"/>
</dbReference>
<dbReference type="GO" id="GO:0055085">
    <property type="term" value="P:transmembrane transport"/>
    <property type="evidence" value="ECO:0007669"/>
    <property type="project" value="InterPro"/>
</dbReference>
<evidence type="ECO:0000256" key="3">
    <source>
        <dbReference type="ARBA" id="ARBA00022448"/>
    </source>
</evidence>
<evidence type="ECO:0000313" key="13">
    <source>
        <dbReference type="EMBL" id="GGZ96054.1"/>
    </source>
</evidence>
<keyword evidence="9" id="KW-0472">Membrane</keyword>
<dbReference type="Pfam" id="PF03544">
    <property type="entry name" value="TonB_C"/>
    <property type="match status" value="1"/>
</dbReference>
<reference evidence="13" key="2">
    <citation type="submission" date="2020-09" db="EMBL/GenBank/DDBJ databases">
        <authorList>
            <person name="Sun Q."/>
            <person name="Kim S."/>
        </authorList>
    </citation>
    <scope>NUCLEOTIDE SEQUENCE</scope>
    <source>
        <strain evidence="13">KCTC 12711</strain>
    </source>
</reference>
<keyword evidence="11" id="KW-0732">Signal</keyword>
<feature type="signal peptide" evidence="11">
    <location>
        <begin position="1"/>
        <end position="23"/>
    </location>
</feature>
<dbReference type="GO" id="GO:0015031">
    <property type="term" value="P:protein transport"/>
    <property type="evidence" value="ECO:0007669"/>
    <property type="project" value="UniProtKB-KW"/>
</dbReference>
<reference evidence="13" key="1">
    <citation type="journal article" date="2014" name="Int. J. Syst. Evol. Microbiol.">
        <title>Complete genome sequence of Corynebacterium casei LMG S-19264T (=DSM 44701T), isolated from a smear-ripened cheese.</title>
        <authorList>
            <consortium name="US DOE Joint Genome Institute (JGI-PGF)"/>
            <person name="Walter F."/>
            <person name="Albersmeier A."/>
            <person name="Kalinowski J."/>
            <person name="Ruckert C."/>
        </authorList>
    </citation>
    <scope>NUCLEOTIDE SEQUENCE</scope>
    <source>
        <strain evidence="13">KCTC 12711</strain>
    </source>
</reference>
<dbReference type="GO" id="GO:0005886">
    <property type="term" value="C:plasma membrane"/>
    <property type="evidence" value="ECO:0007669"/>
    <property type="project" value="UniProtKB-SubCell"/>
</dbReference>
<dbReference type="AlphaFoldDB" id="A0A918RFN3"/>
<evidence type="ECO:0000256" key="4">
    <source>
        <dbReference type="ARBA" id="ARBA00022475"/>
    </source>
</evidence>
<comment type="similarity">
    <text evidence="2">Belongs to the TonB family.</text>
</comment>